<dbReference type="OrthoDB" id="68050at2759"/>
<comment type="caution">
    <text evidence="3">The sequence shown here is derived from an EMBL/GenBank/DDBJ whole genome shotgun (WGS) entry which is preliminary data.</text>
</comment>
<dbReference type="Pfam" id="PF13921">
    <property type="entry name" value="Myb_DNA-bind_6"/>
    <property type="match status" value="1"/>
</dbReference>
<organism evidence="3 4">
    <name type="scientific">Thraustotheca clavata</name>
    <dbReference type="NCBI Taxonomy" id="74557"/>
    <lineage>
        <taxon>Eukaryota</taxon>
        <taxon>Sar</taxon>
        <taxon>Stramenopiles</taxon>
        <taxon>Oomycota</taxon>
        <taxon>Saprolegniomycetes</taxon>
        <taxon>Saprolegniales</taxon>
        <taxon>Achlyaceae</taxon>
        <taxon>Thraustotheca</taxon>
    </lineage>
</organism>
<protein>
    <recommendedName>
        <fullName evidence="5">Myb-like DNA-binding protein</fullName>
    </recommendedName>
</protein>
<dbReference type="CDD" id="cd00167">
    <property type="entry name" value="SANT"/>
    <property type="match status" value="1"/>
</dbReference>
<sequence length="180" mass="21618">MKSYCSGRWTREEDERLCQVIQRFEGVRVSWMDVAQVMRTRSRQQCQQRWARTLSLGRPLGHWKRVEDDMLYLIMWPSTTCEDWDDVARWMEYYLPTCRRSCSAKACRDRWTNYLSPEIIRTPFTEEEIDIIAKHLPESTSWANLAKHLPGRPPRLIKMVCRKLQWNRMMSPGKHQLNVP</sequence>
<dbReference type="PANTHER" id="PTHR45614">
    <property type="entry name" value="MYB PROTEIN-RELATED"/>
    <property type="match status" value="1"/>
</dbReference>
<dbReference type="GO" id="GO:0000978">
    <property type="term" value="F:RNA polymerase II cis-regulatory region sequence-specific DNA binding"/>
    <property type="evidence" value="ECO:0007669"/>
    <property type="project" value="TreeGrafter"/>
</dbReference>
<feature type="domain" description="HTH myb-type" evidence="2">
    <location>
        <begin position="1"/>
        <end position="58"/>
    </location>
</feature>
<evidence type="ECO:0008006" key="5">
    <source>
        <dbReference type="Google" id="ProtNLM"/>
    </source>
</evidence>
<feature type="domain" description="Myb-like" evidence="1">
    <location>
        <begin position="61"/>
        <end position="115"/>
    </location>
</feature>
<evidence type="ECO:0000313" key="4">
    <source>
        <dbReference type="Proteomes" id="UP000243217"/>
    </source>
</evidence>
<proteinExistence type="predicted"/>
<dbReference type="GO" id="GO:0005634">
    <property type="term" value="C:nucleus"/>
    <property type="evidence" value="ECO:0007669"/>
    <property type="project" value="TreeGrafter"/>
</dbReference>
<accession>A0A1V9Z0I6</accession>
<gene>
    <name evidence="3" type="ORF">THRCLA_08960</name>
</gene>
<evidence type="ECO:0000259" key="2">
    <source>
        <dbReference type="PROSITE" id="PS51294"/>
    </source>
</evidence>
<dbReference type="InterPro" id="IPR009057">
    <property type="entry name" value="Homeodomain-like_sf"/>
</dbReference>
<evidence type="ECO:0000313" key="3">
    <source>
        <dbReference type="EMBL" id="OQR91518.1"/>
    </source>
</evidence>
<dbReference type="AlphaFoldDB" id="A0A1V9Z0I6"/>
<evidence type="ECO:0000259" key="1">
    <source>
        <dbReference type="PROSITE" id="PS50090"/>
    </source>
</evidence>
<dbReference type="InterPro" id="IPR017930">
    <property type="entry name" value="Myb_dom"/>
</dbReference>
<reference evidence="3 4" key="1">
    <citation type="journal article" date="2014" name="Genome Biol. Evol.">
        <title>The secreted proteins of Achlya hypogyna and Thraustotheca clavata identify the ancestral oomycete secretome and reveal gene acquisitions by horizontal gene transfer.</title>
        <authorList>
            <person name="Misner I."/>
            <person name="Blouin N."/>
            <person name="Leonard G."/>
            <person name="Richards T.A."/>
            <person name="Lane C.E."/>
        </authorList>
    </citation>
    <scope>NUCLEOTIDE SEQUENCE [LARGE SCALE GENOMIC DNA]</scope>
    <source>
        <strain evidence="3 4">ATCC 34112</strain>
    </source>
</reference>
<dbReference type="SMART" id="SM00717">
    <property type="entry name" value="SANT"/>
    <property type="match status" value="3"/>
</dbReference>
<dbReference type="GO" id="GO:0000981">
    <property type="term" value="F:DNA-binding transcription factor activity, RNA polymerase II-specific"/>
    <property type="evidence" value="ECO:0007669"/>
    <property type="project" value="TreeGrafter"/>
</dbReference>
<dbReference type="PANTHER" id="PTHR45614:SF25">
    <property type="entry name" value="MYB PROTEIN"/>
    <property type="match status" value="1"/>
</dbReference>
<dbReference type="InterPro" id="IPR001005">
    <property type="entry name" value="SANT/Myb"/>
</dbReference>
<dbReference type="PROSITE" id="PS50090">
    <property type="entry name" value="MYB_LIKE"/>
    <property type="match status" value="2"/>
</dbReference>
<dbReference type="Gene3D" id="1.10.10.60">
    <property type="entry name" value="Homeodomain-like"/>
    <property type="match status" value="2"/>
</dbReference>
<dbReference type="SUPFAM" id="SSF46689">
    <property type="entry name" value="Homeodomain-like"/>
    <property type="match status" value="2"/>
</dbReference>
<name>A0A1V9Z0I6_9STRA</name>
<dbReference type="EMBL" id="JNBS01002413">
    <property type="protein sequence ID" value="OQR91518.1"/>
    <property type="molecule type" value="Genomic_DNA"/>
</dbReference>
<dbReference type="InterPro" id="IPR050560">
    <property type="entry name" value="MYB_TF"/>
</dbReference>
<dbReference type="STRING" id="74557.A0A1V9Z0I6"/>
<dbReference type="Proteomes" id="UP000243217">
    <property type="component" value="Unassembled WGS sequence"/>
</dbReference>
<keyword evidence="4" id="KW-1185">Reference proteome</keyword>
<feature type="domain" description="Myb-like" evidence="1">
    <location>
        <begin position="7"/>
        <end position="54"/>
    </location>
</feature>
<dbReference type="PROSITE" id="PS51294">
    <property type="entry name" value="HTH_MYB"/>
    <property type="match status" value="1"/>
</dbReference>